<dbReference type="AlphaFoldDB" id="A0A382NT86"/>
<reference evidence="2" key="1">
    <citation type="submission" date="2018-05" db="EMBL/GenBank/DDBJ databases">
        <authorList>
            <person name="Lanie J.A."/>
            <person name="Ng W.-L."/>
            <person name="Kazmierczak K.M."/>
            <person name="Andrzejewski T.M."/>
            <person name="Davidsen T.M."/>
            <person name="Wayne K.J."/>
            <person name="Tettelin H."/>
            <person name="Glass J.I."/>
            <person name="Rusch D."/>
            <person name="Podicherti R."/>
            <person name="Tsui H.-C.T."/>
            <person name="Winkler M.E."/>
        </authorList>
    </citation>
    <scope>NUCLEOTIDE SEQUENCE</scope>
</reference>
<protein>
    <recommendedName>
        <fullName evidence="3">Proline racemase</fullName>
    </recommendedName>
</protein>
<sequence>MEPEDNPPMSGSNSICVATVLLEKDIIKMNEPITEFFLEAPGGIIPIKAFVENKKVRFVEIHNLPSFVDKLDVKLQTPSFGEIIVSTVFGGDSFVICNAEDFDLTIKPDNAKKFVEISKEIVREANTNLGFKHPTLSDLNFISFCQFIEPLKINNLNQKEGWNTVCIRPGKLDRSPCGTGTSARLALMYTK</sequence>
<evidence type="ECO:0000313" key="2">
    <source>
        <dbReference type="EMBL" id="SVC63555.1"/>
    </source>
</evidence>
<comment type="similarity">
    <text evidence="1">Belongs to the proline racemase family.</text>
</comment>
<dbReference type="SUPFAM" id="SSF54506">
    <property type="entry name" value="Diaminopimelate epimerase-like"/>
    <property type="match status" value="1"/>
</dbReference>
<dbReference type="PANTHER" id="PTHR33442:SF5">
    <property type="entry name" value="BIFUNCTIONAL TRANS-3-HYDROXY-L-PROLINE DEHYDRATASE_2-EPIMERASE"/>
    <property type="match status" value="1"/>
</dbReference>
<feature type="non-terminal residue" evidence="2">
    <location>
        <position position="191"/>
    </location>
</feature>
<evidence type="ECO:0000256" key="1">
    <source>
        <dbReference type="ARBA" id="ARBA00007529"/>
    </source>
</evidence>
<dbReference type="Pfam" id="PF05544">
    <property type="entry name" value="Pro_racemase"/>
    <property type="match status" value="1"/>
</dbReference>
<evidence type="ECO:0008006" key="3">
    <source>
        <dbReference type="Google" id="ProtNLM"/>
    </source>
</evidence>
<dbReference type="GO" id="GO:0047580">
    <property type="term" value="F:4-hydroxyproline epimerase activity"/>
    <property type="evidence" value="ECO:0007669"/>
    <property type="project" value="TreeGrafter"/>
</dbReference>
<accession>A0A382NT86</accession>
<dbReference type="EMBL" id="UINC01102158">
    <property type="protein sequence ID" value="SVC63555.1"/>
    <property type="molecule type" value="Genomic_DNA"/>
</dbReference>
<proteinExistence type="inferred from homology"/>
<name>A0A382NT86_9ZZZZ</name>
<dbReference type="Gene3D" id="3.10.310.10">
    <property type="entry name" value="Diaminopimelate Epimerase, Chain A, domain 1"/>
    <property type="match status" value="1"/>
</dbReference>
<organism evidence="2">
    <name type="scientific">marine metagenome</name>
    <dbReference type="NCBI Taxonomy" id="408172"/>
    <lineage>
        <taxon>unclassified sequences</taxon>
        <taxon>metagenomes</taxon>
        <taxon>ecological metagenomes</taxon>
    </lineage>
</organism>
<dbReference type="InterPro" id="IPR008794">
    <property type="entry name" value="Pro_racemase_fam"/>
</dbReference>
<dbReference type="PANTHER" id="PTHR33442">
    <property type="entry name" value="TRANS-3-HYDROXY-L-PROLINE DEHYDRATASE"/>
    <property type="match status" value="1"/>
</dbReference>
<gene>
    <name evidence="2" type="ORF">METZ01_LOCUS316409</name>
</gene>